<dbReference type="HOGENOM" id="CLU_422840_0_0_1"/>
<feature type="compositionally biased region" description="Low complexity" evidence="1">
    <location>
        <begin position="406"/>
        <end position="425"/>
    </location>
</feature>
<comment type="caution">
    <text evidence="3">The sequence shown here is derived from an EMBL/GenBank/DDBJ whole genome shotgun (WGS) entry which is preliminary data.</text>
</comment>
<feature type="compositionally biased region" description="Pro residues" evidence="1">
    <location>
        <begin position="426"/>
        <end position="446"/>
    </location>
</feature>
<dbReference type="InterPro" id="IPR009686">
    <property type="entry name" value="Senescence/spartin_C"/>
</dbReference>
<dbReference type="KEGG" id="tasa:A1Q1_00742"/>
<sequence length="648" mass="67356">MADAESFLLLTLPGATVTQDFQGDQMVLAKGELAIDCVSLPIPPEIGHQTANPFSNTEPNPTHDLWLVLKVGHDFENTLVPENFLIPRAPQRAGEGPSYTVRSPDIPGASLTLSLQPPHSLGEAEDLQTYETLLQQYGALKQGESALTGVHLPMLVNKGEDQKAHPAPVGGPSTGAAVAGGAAAGAASAAGSGAYGQYDEKHPPPPAQLEGDATNDLKGKLVLVDQDSGSVMGELDAPTVAHDVHNQDPHAPVFVDFDMAEKYVGHPVEVTRIPPEELNDSTILWTADKLSRGILWFGDAGASALRSGAGAFVKRTLPRPEPMHFSDTTRKNLDRTYRTTAGASRVTRSTLNSVHNVIAHLVSKKDAKEAGVPAESTGQRLRAEAGSAYNTLMDVGGPALNKLKAKAGYGSSSGYSSPATSAGGKPPLPTSEKPPLPTSEKPPLPPRTGEEPPAYGTAGASGAYAYDRKDATGTPGAYGQQQAYIQTSQPGSGATTPSGKKRPLLNRSLLAVDSVLSSLEAATNQLISSGTSAASQMATHRYGAEAGEAVAQVGGSARNAVLVYVDVRGMGRRAILKSTAKGYVKARLRSGEKVELQGPGQNQQSQAQVASQQTIGGAGPSQAQGAGGNGLYGHGKQDIVVDVPQMKK</sequence>
<dbReference type="Pfam" id="PF06911">
    <property type="entry name" value="Senescence"/>
    <property type="match status" value="2"/>
</dbReference>
<name>J4UFD0_TRIAS</name>
<dbReference type="GeneID" id="25984256"/>
<dbReference type="PANTHER" id="PTHR21068:SF43">
    <property type="entry name" value="SPARTIN"/>
    <property type="match status" value="1"/>
</dbReference>
<dbReference type="InterPro" id="IPR045036">
    <property type="entry name" value="Spartin-like"/>
</dbReference>
<dbReference type="OrthoDB" id="20821at2759"/>
<evidence type="ECO:0000259" key="2">
    <source>
        <dbReference type="Pfam" id="PF06911"/>
    </source>
</evidence>
<gene>
    <name evidence="3" type="ORF">A1Q1_00742</name>
</gene>
<evidence type="ECO:0000313" key="3">
    <source>
        <dbReference type="EMBL" id="EJT50050.1"/>
    </source>
</evidence>
<dbReference type="VEuPathDB" id="FungiDB:A1Q1_00742"/>
<feature type="region of interest" description="Disordered" evidence="1">
    <location>
        <begin position="594"/>
        <end position="648"/>
    </location>
</feature>
<evidence type="ECO:0000256" key="1">
    <source>
        <dbReference type="SAM" id="MobiDB-lite"/>
    </source>
</evidence>
<dbReference type="Proteomes" id="UP000002748">
    <property type="component" value="Unassembled WGS sequence"/>
</dbReference>
<dbReference type="RefSeq" id="XP_014181178.1">
    <property type="nucleotide sequence ID" value="XM_014325703.1"/>
</dbReference>
<dbReference type="GO" id="GO:0005886">
    <property type="term" value="C:plasma membrane"/>
    <property type="evidence" value="ECO:0007669"/>
    <property type="project" value="TreeGrafter"/>
</dbReference>
<proteinExistence type="predicted"/>
<protein>
    <recommendedName>
        <fullName evidence="2">Senescence domain-containing protein</fullName>
    </recommendedName>
</protein>
<accession>J4UFD0</accession>
<dbReference type="GO" id="GO:0051301">
    <property type="term" value="P:cell division"/>
    <property type="evidence" value="ECO:0007669"/>
    <property type="project" value="TreeGrafter"/>
</dbReference>
<feature type="region of interest" description="Disordered" evidence="1">
    <location>
        <begin position="406"/>
        <end position="461"/>
    </location>
</feature>
<dbReference type="PANTHER" id="PTHR21068">
    <property type="entry name" value="SPARTIN"/>
    <property type="match status" value="1"/>
</dbReference>
<organism evidence="3 4">
    <name type="scientific">Trichosporon asahii var. asahii (strain ATCC 90039 / CBS 2479 / JCM 2466 / KCTC 7840 / NBRC 103889/ NCYC 2677 / UAMH 7654)</name>
    <name type="common">Yeast</name>
    <dbReference type="NCBI Taxonomy" id="1186058"/>
    <lineage>
        <taxon>Eukaryota</taxon>
        <taxon>Fungi</taxon>
        <taxon>Dikarya</taxon>
        <taxon>Basidiomycota</taxon>
        <taxon>Agaricomycotina</taxon>
        <taxon>Tremellomycetes</taxon>
        <taxon>Trichosporonales</taxon>
        <taxon>Trichosporonaceae</taxon>
        <taxon>Trichosporon</taxon>
    </lineage>
</organism>
<feature type="domain" description="Senescence" evidence="2">
    <location>
        <begin position="485"/>
        <end position="581"/>
    </location>
</feature>
<evidence type="ECO:0000313" key="4">
    <source>
        <dbReference type="Proteomes" id="UP000002748"/>
    </source>
</evidence>
<feature type="compositionally biased region" description="Low complexity" evidence="1">
    <location>
        <begin position="597"/>
        <end position="613"/>
    </location>
</feature>
<feature type="domain" description="Senescence" evidence="2">
    <location>
        <begin position="281"/>
        <end position="366"/>
    </location>
</feature>
<dbReference type="EMBL" id="ALBS01000137">
    <property type="protein sequence ID" value="EJT50050.1"/>
    <property type="molecule type" value="Genomic_DNA"/>
</dbReference>
<feature type="compositionally biased region" description="Low complexity" evidence="1">
    <location>
        <begin position="451"/>
        <end position="461"/>
    </location>
</feature>
<dbReference type="AlphaFoldDB" id="J4UFD0"/>
<reference evidence="3 4" key="1">
    <citation type="journal article" date="2012" name="Eukaryot. Cell">
        <title>Draft genome sequence of CBS 2479, the standard type strain of Trichosporon asahii.</title>
        <authorList>
            <person name="Yang R.Y."/>
            <person name="Li H.T."/>
            <person name="Zhu H."/>
            <person name="Zhou G.P."/>
            <person name="Wang M."/>
            <person name="Wang L."/>
        </authorList>
    </citation>
    <scope>NUCLEOTIDE SEQUENCE [LARGE SCALE GENOMIC DNA]</scope>
    <source>
        <strain evidence="4">ATCC 90039 / CBS 2479 / JCM 2466 / KCTC 7840 / NCYC 2677 / UAMH 7654</strain>
    </source>
</reference>